<reference evidence="1" key="1">
    <citation type="submission" date="2019-03" db="EMBL/GenBank/DDBJ databases">
        <authorList>
            <person name="Mank J."/>
            <person name="Almeida P."/>
        </authorList>
    </citation>
    <scope>NUCLEOTIDE SEQUENCE</scope>
    <source>
        <strain evidence="1">78183</strain>
    </source>
</reference>
<sequence>MESTPCLLSPEARRWMMDGSQAAGCLEEKPFETSAVAWIRIKVRALSSGWRRETETLASNFLAENSELHSIAFTWTSHLTHLRKSPLN</sequence>
<organism evidence="1">
    <name type="scientific">Salix viminalis</name>
    <name type="common">Common osier</name>
    <name type="synonym">Basket willow</name>
    <dbReference type="NCBI Taxonomy" id="40686"/>
    <lineage>
        <taxon>Eukaryota</taxon>
        <taxon>Viridiplantae</taxon>
        <taxon>Streptophyta</taxon>
        <taxon>Embryophyta</taxon>
        <taxon>Tracheophyta</taxon>
        <taxon>Spermatophyta</taxon>
        <taxon>Magnoliopsida</taxon>
        <taxon>eudicotyledons</taxon>
        <taxon>Gunneridae</taxon>
        <taxon>Pentapetalae</taxon>
        <taxon>rosids</taxon>
        <taxon>fabids</taxon>
        <taxon>Malpighiales</taxon>
        <taxon>Salicaceae</taxon>
        <taxon>Saliceae</taxon>
        <taxon>Salix</taxon>
    </lineage>
</organism>
<protein>
    <submittedName>
        <fullName evidence="1">Uncharacterized protein</fullName>
    </submittedName>
</protein>
<proteinExistence type="predicted"/>
<accession>A0A6N2KT58</accession>
<gene>
    <name evidence="1" type="ORF">SVIM_LOCUS68645</name>
</gene>
<name>A0A6N2KT58_SALVM</name>
<dbReference type="AlphaFoldDB" id="A0A6N2KT58"/>
<dbReference type="EMBL" id="CAADRP010000291">
    <property type="protein sequence ID" value="VFU26347.1"/>
    <property type="molecule type" value="Genomic_DNA"/>
</dbReference>
<evidence type="ECO:0000313" key="1">
    <source>
        <dbReference type="EMBL" id="VFU26347.1"/>
    </source>
</evidence>